<dbReference type="SUPFAM" id="SSF88723">
    <property type="entry name" value="PIN domain-like"/>
    <property type="match status" value="1"/>
</dbReference>
<accession>A0A9X1PII9</accession>
<dbReference type="InterPro" id="IPR002716">
    <property type="entry name" value="PIN_dom"/>
</dbReference>
<dbReference type="Proteomes" id="UP001139000">
    <property type="component" value="Unassembled WGS sequence"/>
</dbReference>
<dbReference type="CDD" id="cd18738">
    <property type="entry name" value="PIN_VapC4-5_FitB-like"/>
    <property type="match status" value="1"/>
</dbReference>
<evidence type="ECO:0000256" key="7">
    <source>
        <dbReference type="ARBA" id="ARBA00038093"/>
    </source>
</evidence>
<organism evidence="9 10">
    <name type="scientific">Dyadobacter chenwenxiniae</name>
    <dbReference type="NCBI Taxonomy" id="2906456"/>
    <lineage>
        <taxon>Bacteria</taxon>
        <taxon>Pseudomonadati</taxon>
        <taxon>Bacteroidota</taxon>
        <taxon>Cytophagia</taxon>
        <taxon>Cytophagales</taxon>
        <taxon>Spirosomataceae</taxon>
        <taxon>Dyadobacter</taxon>
    </lineage>
</organism>
<dbReference type="GO" id="GO:0046872">
    <property type="term" value="F:metal ion binding"/>
    <property type="evidence" value="ECO:0007669"/>
    <property type="project" value="UniProtKB-KW"/>
</dbReference>
<keyword evidence="10" id="KW-1185">Reference proteome</keyword>
<sequence>MGIKFLWDTNTVIYFLQQQFPANAESFVDEIVRDYKVIISSITEIELYSWKAASEDDMKVIHAFIDHSTVIELERDIKIKTAEIRKKHNLKLPDAIIAATAMAYDLTLVTRNTKDFANIDGLELINPFER</sequence>
<comment type="similarity">
    <text evidence="7">Belongs to the PINc/VapC protein family.</text>
</comment>
<proteinExistence type="inferred from homology"/>
<dbReference type="RefSeq" id="WP_234653999.1">
    <property type="nucleotide sequence ID" value="NZ_CP094997.1"/>
</dbReference>
<dbReference type="EMBL" id="JAJTTC010000001">
    <property type="protein sequence ID" value="MCF0060965.1"/>
    <property type="molecule type" value="Genomic_DNA"/>
</dbReference>
<keyword evidence="2" id="KW-1277">Toxin-antitoxin system</keyword>
<keyword evidence="5" id="KW-0378">Hydrolase</keyword>
<gene>
    <name evidence="9" type="ORF">LXM26_05640</name>
</gene>
<evidence type="ECO:0000256" key="1">
    <source>
        <dbReference type="ARBA" id="ARBA00001946"/>
    </source>
</evidence>
<name>A0A9X1PII9_9BACT</name>
<evidence type="ECO:0000256" key="4">
    <source>
        <dbReference type="ARBA" id="ARBA00022723"/>
    </source>
</evidence>
<reference evidence="9" key="1">
    <citation type="submission" date="2021-12" db="EMBL/GenBank/DDBJ databases">
        <title>Novel species in genus Dyadobacter.</title>
        <authorList>
            <person name="Ma C."/>
        </authorList>
    </citation>
    <scope>NUCLEOTIDE SEQUENCE</scope>
    <source>
        <strain evidence="9">LJ419</strain>
    </source>
</reference>
<dbReference type="InterPro" id="IPR029060">
    <property type="entry name" value="PIN-like_dom_sf"/>
</dbReference>
<dbReference type="Pfam" id="PF01850">
    <property type="entry name" value="PIN"/>
    <property type="match status" value="1"/>
</dbReference>
<dbReference type="InterPro" id="IPR050556">
    <property type="entry name" value="Type_II_TA_system_RNase"/>
</dbReference>
<evidence type="ECO:0000259" key="8">
    <source>
        <dbReference type="Pfam" id="PF01850"/>
    </source>
</evidence>
<comment type="caution">
    <text evidence="9">The sequence shown here is derived from an EMBL/GenBank/DDBJ whole genome shotgun (WGS) entry which is preliminary data.</text>
</comment>
<evidence type="ECO:0000256" key="3">
    <source>
        <dbReference type="ARBA" id="ARBA00022722"/>
    </source>
</evidence>
<evidence type="ECO:0000256" key="2">
    <source>
        <dbReference type="ARBA" id="ARBA00022649"/>
    </source>
</evidence>
<keyword evidence="3" id="KW-0540">Nuclease</keyword>
<keyword evidence="6" id="KW-0460">Magnesium</keyword>
<evidence type="ECO:0000313" key="9">
    <source>
        <dbReference type="EMBL" id="MCF0060965.1"/>
    </source>
</evidence>
<evidence type="ECO:0000256" key="6">
    <source>
        <dbReference type="ARBA" id="ARBA00022842"/>
    </source>
</evidence>
<dbReference type="AlphaFoldDB" id="A0A9X1PII9"/>
<evidence type="ECO:0000256" key="5">
    <source>
        <dbReference type="ARBA" id="ARBA00022801"/>
    </source>
</evidence>
<dbReference type="PANTHER" id="PTHR33653">
    <property type="entry name" value="RIBONUCLEASE VAPC2"/>
    <property type="match status" value="1"/>
</dbReference>
<dbReference type="GO" id="GO:0004518">
    <property type="term" value="F:nuclease activity"/>
    <property type="evidence" value="ECO:0007669"/>
    <property type="project" value="UniProtKB-KW"/>
</dbReference>
<evidence type="ECO:0000313" key="10">
    <source>
        <dbReference type="Proteomes" id="UP001139000"/>
    </source>
</evidence>
<keyword evidence="4" id="KW-0479">Metal-binding</keyword>
<feature type="domain" description="PIN" evidence="8">
    <location>
        <begin position="8"/>
        <end position="121"/>
    </location>
</feature>
<protein>
    <submittedName>
        <fullName evidence="9">Type II toxin-antitoxin system VapC family toxin</fullName>
    </submittedName>
</protein>
<dbReference type="GO" id="GO:0016787">
    <property type="term" value="F:hydrolase activity"/>
    <property type="evidence" value="ECO:0007669"/>
    <property type="project" value="UniProtKB-KW"/>
</dbReference>
<dbReference type="PANTHER" id="PTHR33653:SF1">
    <property type="entry name" value="RIBONUCLEASE VAPC2"/>
    <property type="match status" value="1"/>
</dbReference>
<dbReference type="Gene3D" id="3.40.50.1010">
    <property type="entry name" value="5'-nuclease"/>
    <property type="match status" value="1"/>
</dbReference>
<comment type="cofactor">
    <cofactor evidence="1">
        <name>Mg(2+)</name>
        <dbReference type="ChEBI" id="CHEBI:18420"/>
    </cofactor>
</comment>